<dbReference type="RefSeq" id="WP_185673758.1">
    <property type="nucleotide sequence ID" value="NZ_JACHVB010000005.1"/>
</dbReference>
<evidence type="ECO:0000256" key="2">
    <source>
        <dbReference type="SAM" id="Phobius"/>
    </source>
</evidence>
<accession>A0A842H8L5</accession>
<proteinExistence type="predicted"/>
<gene>
    <name evidence="3" type="ORF">H5P28_00460</name>
</gene>
<protein>
    <recommendedName>
        <fullName evidence="5">PilN domain-containing protein</fullName>
    </recommendedName>
</protein>
<keyword evidence="2" id="KW-1133">Transmembrane helix</keyword>
<keyword evidence="2" id="KW-0812">Transmembrane</keyword>
<organism evidence="3 4">
    <name type="scientific">Ruficoccus amylovorans</name>
    <dbReference type="NCBI Taxonomy" id="1804625"/>
    <lineage>
        <taxon>Bacteria</taxon>
        <taxon>Pseudomonadati</taxon>
        <taxon>Verrucomicrobiota</taxon>
        <taxon>Opitutia</taxon>
        <taxon>Puniceicoccales</taxon>
        <taxon>Cerasicoccaceae</taxon>
        <taxon>Ruficoccus</taxon>
    </lineage>
</organism>
<evidence type="ECO:0000313" key="4">
    <source>
        <dbReference type="Proteomes" id="UP000546464"/>
    </source>
</evidence>
<dbReference type="EMBL" id="JACHVB010000005">
    <property type="protein sequence ID" value="MBC2592722.1"/>
    <property type="molecule type" value="Genomic_DNA"/>
</dbReference>
<feature type="compositionally biased region" description="Polar residues" evidence="1">
    <location>
        <begin position="407"/>
        <end position="417"/>
    </location>
</feature>
<evidence type="ECO:0000256" key="1">
    <source>
        <dbReference type="SAM" id="MobiDB-lite"/>
    </source>
</evidence>
<keyword evidence="2" id="KW-0472">Membrane</keyword>
<keyword evidence="4" id="KW-1185">Reference proteome</keyword>
<dbReference type="AlphaFoldDB" id="A0A842H8L5"/>
<comment type="caution">
    <text evidence="3">The sequence shown here is derived from an EMBL/GenBank/DDBJ whole genome shotgun (WGS) entry which is preliminary data.</text>
</comment>
<feature type="transmembrane region" description="Helical" evidence="2">
    <location>
        <begin position="260"/>
        <end position="280"/>
    </location>
</feature>
<reference evidence="3 4" key="1">
    <citation type="submission" date="2020-07" db="EMBL/GenBank/DDBJ databases">
        <authorList>
            <person name="Feng X."/>
        </authorList>
    </citation>
    <scope>NUCLEOTIDE SEQUENCE [LARGE SCALE GENOMIC DNA]</scope>
    <source>
        <strain evidence="3 4">JCM31066</strain>
    </source>
</reference>
<evidence type="ECO:0000313" key="3">
    <source>
        <dbReference type="EMBL" id="MBC2592722.1"/>
    </source>
</evidence>
<feature type="region of interest" description="Disordered" evidence="1">
    <location>
        <begin position="401"/>
        <end position="447"/>
    </location>
</feature>
<dbReference type="Proteomes" id="UP000546464">
    <property type="component" value="Unassembled WGS sequence"/>
</dbReference>
<name>A0A842H8L5_9BACT</name>
<feature type="compositionally biased region" description="Low complexity" evidence="1">
    <location>
        <begin position="420"/>
        <end position="437"/>
    </location>
</feature>
<evidence type="ECO:0008006" key="5">
    <source>
        <dbReference type="Google" id="ProtNLM"/>
    </source>
</evidence>
<sequence length="447" mass="48494">MVRLRKFYEANAAVPPRTVTFVSGHLFFTRTLALPEGMRPADIESFAELTLEGMSPFSLEHLAWGYVTDPSSRWLLIMAACRPRLSAQELDGWGQALFVLPGFYPLLAGLQTSGSTRAIFQGECLTLANYEEGCPLPVSFTHRVIETEGDVEAEAFAVYAAMRPTEAAECGLPVLREGREEKDGGVVFEHVLVREADTASANNEDVDTSGSEGAEAPAEEVLPVRIENVDTLWPADLRDPTFKTSEQGARRLSGTLWKSMLIAGVVALVLILGGFTWGVLSVMQSSRLARIERQTPEIMALELKEQNLNDLKQFVGSPFRPFDILGDLNNVKRHGMGANGIYFDSVALSNDNEVTVRGKASNIVEVNRYADALKKSGLFEEINAPDYQSRGSGEARFTLDLRYLGPPTSSESETDSATGEAADPASAPAPEPSSAEAGTIPEAEEAT</sequence>